<proteinExistence type="inferred from homology"/>
<feature type="domain" description="PPIase cyclophilin-type" evidence="5">
    <location>
        <begin position="106"/>
        <end position="272"/>
    </location>
</feature>
<dbReference type="PANTHER" id="PTHR45625">
    <property type="entry name" value="PEPTIDYL-PROLYL CIS-TRANS ISOMERASE-RELATED"/>
    <property type="match status" value="1"/>
</dbReference>
<accession>A0ABQ4CJS2</accession>
<comment type="similarity">
    <text evidence="2">Belongs to the cyclophilin-type PPIase family.</text>
</comment>
<evidence type="ECO:0000313" key="6">
    <source>
        <dbReference type="EMBL" id="GIF71516.1"/>
    </source>
</evidence>
<evidence type="ECO:0000256" key="4">
    <source>
        <dbReference type="SAM" id="Phobius"/>
    </source>
</evidence>
<dbReference type="PANTHER" id="PTHR45625:SF3">
    <property type="entry name" value="PEPTIDYL-PROLYL CIS-TRANS ISOMERASE B-RELATED"/>
    <property type="match status" value="1"/>
</dbReference>
<feature type="compositionally biased region" description="Low complexity" evidence="3">
    <location>
        <begin position="88"/>
        <end position="107"/>
    </location>
</feature>
<comment type="function">
    <text evidence="1 2">PPIases accelerate the folding of proteins. It catalyzes the cis-trans isomerization of proline imidic peptide bonds in oligopeptides.</text>
</comment>
<evidence type="ECO:0000313" key="7">
    <source>
        <dbReference type="Proteomes" id="UP000604117"/>
    </source>
</evidence>
<feature type="transmembrane region" description="Helical" evidence="4">
    <location>
        <begin position="35"/>
        <end position="54"/>
    </location>
</feature>
<comment type="caution">
    <text evidence="6">The sequence shown here is derived from an EMBL/GenBank/DDBJ whole genome shotgun (WGS) entry which is preliminary data.</text>
</comment>
<dbReference type="EMBL" id="BONE01000005">
    <property type="protein sequence ID" value="GIF71516.1"/>
    <property type="molecule type" value="Genomic_DNA"/>
</dbReference>
<dbReference type="RefSeq" id="WP_203710986.1">
    <property type="nucleotide sequence ID" value="NZ_BONE01000005.1"/>
</dbReference>
<evidence type="ECO:0000259" key="5">
    <source>
        <dbReference type="PROSITE" id="PS50072"/>
    </source>
</evidence>
<dbReference type="PRINTS" id="PR00153">
    <property type="entry name" value="CSAPPISMRASE"/>
</dbReference>
<keyword evidence="4" id="KW-1133">Transmembrane helix</keyword>
<evidence type="ECO:0000256" key="1">
    <source>
        <dbReference type="ARBA" id="ARBA00002388"/>
    </source>
</evidence>
<keyword evidence="4" id="KW-0812">Transmembrane</keyword>
<organism evidence="6 7">
    <name type="scientific">Asanoa siamensis</name>
    <dbReference type="NCBI Taxonomy" id="926357"/>
    <lineage>
        <taxon>Bacteria</taxon>
        <taxon>Bacillati</taxon>
        <taxon>Actinomycetota</taxon>
        <taxon>Actinomycetes</taxon>
        <taxon>Micromonosporales</taxon>
        <taxon>Micromonosporaceae</taxon>
        <taxon>Asanoa</taxon>
    </lineage>
</organism>
<dbReference type="SUPFAM" id="SSF50891">
    <property type="entry name" value="Cyclophilin-like"/>
    <property type="match status" value="1"/>
</dbReference>
<dbReference type="EC" id="5.2.1.8" evidence="2"/>
<keyword evidence="7" id="KW-1185">Reference proteome</keyword>
<dbReference type="Proteomes" id="UP000604117">
    <property type="component" value="Unassembled WGS sequence"/>
</dbReference>
<reference evidence="6 7" key="1">
    <citation type="submission" date="2021-01" db="EMBL/GenBank/DDBJ databases">
        <title>Whole genome shotgun sequence of Asanoa siamensis NBRC 107932.</title>
        <authorList>
            <person name="Komaki H."/>
            <person name="Tamura T."/>
        </authorList>
    </citation>
    <scope>NUCLEOTIDE SEQUENCE [LARGE SCALE GENOMIC DNA]</scope>
    <source>
        <strain evidence="6 7">NBRC 107932</strain>
    </source>
</reference>
<feature type="region of interest" description="Disordered" evidence="3">
    <location>
        <begin position="243"/>
        <end position="277"/>
    </location>
</feature>
<dbReference type="InterPro" id="IPR002130">
    <property type="entry name" value="Cyclophilin-type_PPIase_dom"/>
</dbReference>
<gene>
    <name evidence="6" type="primary">ppiB_2</name>
    <name evidence="6" type="ORF">Asi02nite_10340</name>
</gene>
<keyword evidence="2 6" id="KW-0413">Isomerase</keyword>
<dbReference type="InterPro" id="IPR029000">
    <property type="entry name" value="Cyclophilin-like_dom_sf"/>
</dbReference>
<keyword evidence="2" id="KW-0697">Rotamase</keyword>
<feature type="region of interest" description="Disordered" evidence="3">
    <location>
        <begin position="80"/>
        <end position="107"/>
    </location>
</feature>
<dbReference type="Pfam" id="PF00160">
    <property type="entry name" value="Pro_isomerase"/>
    <property type="match status" value="1"/>
</dbReference>
<dbReference type="Gene3D" id="2.40.100.10">
    <property type="entry name" value="Cyclophilin-like"/>
    <property type="match status" value="1"/>
</dbReference>
<keyword evidence="4" id="KW-0472">Membrane</keyword>
<dbReference type="PROSITE" id="PS50072">
    <property type="entry name" value="CSA_PPIASE_2"/>
    <property type="match status" value="1"/>
</dbReference>
<feature type="region of interest" description="Disordered" evidence="3">
    <location>
        <begin position="1"/>
        <end position="27"/>
    </location>
</feature>
<comment type="catalytic activity">
    <reaction evidence="2">
        <text>[protein]-peptidylproline (omega=180) = [protein]-peptidylproline (omega=0)</text>
        <dbReference type="Rhea" id="RHEA:16237"/>
        <dbReference type="Rhea" id="RHEA-COMP:10747"/>
        <dbReference type="Rhea" id="RHEA-COMP:10748"/>
        <dbReference type="ChEBI" id="CHEBI:83833"/>
        <dbReference type="ChEBI" id="CHEBI:83834"/>
        <dbReference type="EC" id="5.2.1.8"/>
    </reaction>
</comment>
<sequence>MTSTRDRQRAAARAKLAQEMADRQEQAHKRRQRQAFIGAGVALLVLVGGVVWLVTSMGGGDDKTTAGADPSTAPVSCAWGEVPPDQRTPTTKDVGVPPTTTPPTSGTQVMTVDTSFGPVEVTMDLAKSPCTAEAFSYLASKQFWDGTKCHRMFPGMLQCGDPSAKGKGYRESDGTGGPTFRYANENLPVDQRPAYPEGVVALANSGPDTNGSQFFFIYQDVELSPDYTVLGKVTKGLENIKKATEPGHDGAFDPSPGGGHPKNDIEIKTLTVSAPAA</sequence>
<evidence type="ECO:0000256" key="3">
    <source>
        <dbReference type="SAM" id="MobiDB-lite"/>
    </source>
</evidence>
<protein>
    <recommendedName>
        <fullName evidence="2">Peptidyl-prolyl cis-trans isomerase</fullName>
        <shortName evidence="2">PPIase</shortName>
        <ecNumber evidence="2">5.2.1.8</ecNumber>
    </recommendedName>
</protein>
<name>A0ABQ4CJS2_9ACTN</name>
<evidence type="ECO:0000256" key="2">
    <source>
        <dbReference type="RuleBase" id="RU363019"/>
    </source>
</evidence>
<dbReference type="InterPro" id="IPR044666">
    <property type="entry name" value="Cyclophilin_A-like"/>
</dbReference>
<dbReference type="GO" id="GO:0016853">
    <property type="term" value="F:isomerase activity"/>
    <property type="evidence" value="ECO:0007669"/>
    <property type="project" value="UniProtKB-KW"/>
</dbReference>